<dbReference type="GeneID" id="63820159"/>
<name>A0A165EZ23_9APHY</name>
<evidence type="ECO:0000313" key="2">
    <source>
        <dbReference type="Proteomes" id="UP000076871"/>
    </source>
</evidence>
<dbReference type="RefSeq" id="XP_040765756.1">
    <property type="nucleotide sequence ID" value="XM_040903128.1"/>
</dbReference>
<gene>
    <name evidence="1" type="ORF">LAESUDRAFT_607129</name>
</gene>
<sequence length="155" mass="17682">MQRETGTVISGSVALRILDTDAAWKPNDYDLYVRHSQWERVLHYLCTLNGNVLETVIDGTGEETYESPYPWLNQGIDRMAKIRGPHANIDLMRSRNESALYPICFFWSTIVMNILTADEIISAYPTHVQQHRAFCSPTIEGTQLAAKAKYVERGF</sequence>
<dbReference type="Proteomes" id="UP000076871">
    <property type="component" value="Unassembled WGS sequence"/>
</dbReference>
<dbReference type="AlphaFoldDB" id="A0A165EZ23"/>
<dbReference type="EMBL" id="KV427617">
    <property type="protein sequence ID" value="KZT08016.1"/>
    <property type="molecule type" value="Genomic_DNA"/>
</dbReference>
<proteinExistence type="predicted"/>
<keyword evidence="2" id="KW-1185">Reference proteome</keyword>
<dbReference type="OrthoDB" id="3270380at2759"/>
<organism evidence="1 2">
    <name type="scientific">Laetiporus sulphureus 93-53</name>
    <dbReference type="NCBI Taxonomy" id="1314785"/>
    <lineage>
        <taxon>Eukaryota</taxon>
        <taxon>Fungi</taxon>
        <taxon>Dikarya</taxon>
        <taxon>Basidiomycota</taxon>
        <taxon>Agaricomycotina</taxon>
        <taxon>Agaricomycetes</taxon>
        <taxon>Polyporales</taxon>
        <taxon>Laetiporus</taxon>
    </lineage>
</organism>
<feature type="non-terminal residue" evidence="1">
    <location>
        <position position="155"/>
    </location>
</feature>
<protein>
    <submittedName>
        <fullName evidence="1">Uncharacterized protein</fullName>
    </submittedName>
</protein>
<reference evidence="1 2" key="1">
    <citation type="journal article" date="2016" name="Mol. Biol. Evol.">
        <title>Comparative Genomics of Early-Diverging Mushroom-Forming Fungi Provides Insights into the Origins of Lignocellulose Decay Capabilities.</title>
        <authorList>
            <person name="Nagy L.G."/>
            <person name="Riley R."/>
            <person name="Tritt A."/>
            <person name="Adam C."/>
            <person name="Daum C."/>
            <person name="Floudas D."/>
            <person name="Sun H."/>
            <person name="Yadav J.S."/>
            <person name="Pangilinan J."/>
            <person name="Larsson K.H."/>
            <person name="Matsuura K."/>
            <person name="Barry K."/>
            <person name="Labutti K."/>
            <person name="Kuo R."/>
            <person name="Ohm R.A."/>
            <person name="Bhattacharya S.S."/>
            <person name="Shirouzu T."/>
            <person name="Yoshinaga Y."/>
            <person name="Martin F.M."/>
            <person name="Grigoriev I.V."/>
            <person name="Hibbett D.S."/>
        </authorList>
    </citation>
    <scope>NUCLEOTIDE SEQUENCE [LARGE SCALE GENOMIC DNA]</scope>
    <source>
        <strain evidence="1 2">93-53</strain>
    </source>
</reference>
<accession>A0A165EZ23</accession>
<evidence type="ECO:0000313" key="1">
    <source>
        <dbReference type="EMBL" id="KZT08016.1"/>
    </source>
</evidence>
<dbReference type="InParanoid" id="A0A165EZ23"/>